<sequence>MSTKPSTPKRFYLRAFTSLFLTFMALITILTGLLLYVVPEGKVARWAGWSFWGIDKGGWEAVHTICAFAFIIATILHIIYNWKLLLFYLKDRTTRAFTLRRELVAAVGLTVFLCWGSIALFPPFGSIMQLGDNLKDAWYEETDIQAPYGHAEQSPLRVLANRQYMDIDGIMTVLREMGIPVASTEQSLEDLQPVSGFSPMQLYDILENDPRTARSSRDLEQDHDDTEHHDRDAWDEEHRESSAPSGLGRLSLEEVSEMYDIDLHRALQELEEKGIVASRTESIRLIAERAEVSPSQLYEILAGH</sequence>
<feature type="transmembrane region" description="Helical" evidence="2">
    <location>
        <begin position="103"/>
        <end position="124"/>
    </location>
</feature>
<feature type="transmembrane region" description="Helical" evidence="2">
    <location>
        <begin position="12"/>
        <end position="38"/>
    </location>
</feature>
<keyword evidence="2" id="KW-1133">Transmembrane helix</keyword>
<evidence type="ECO:0000313" key="5">
    <source>
        <dbReference type="Proteomes" id="UP000528322"/>
    </source>
</evidence>
<accession>A0A7W7Y4L7</accession>
<keyword evidence="5" id="KW-1185">Reference proteome</keyword>
<dbReference type="Proteomes" id="UP000528322">
    <property type="component" value="Unassembled WGS sequence"/>
</dbReference>
<feature type="domain" description="Flavinylation-associated cytochrome" evidence="3">
    <location>
        <begin position="16"/>
        <end position="82"/>
    </location>
</feature>
<evidence type="ECO:0000256" key="1">
    <source>
        <dbReference type="SAM" id="MobiDB-lite"/>
    </source>
</evidence>
<evidence type="ECO:0000313" key="4">
    <source>
        <dbReference type="EMBL" id="MBB5021922.1"/>
    </source>
</evidence>
<organism evidence="4 5">
    <name type="scientific">Desulfurispira natronophila</name>
    <dbReference type="NCBI Taxonomy" id="682562"/>
    <lineage>
        <taxon>Bacteria</taxon>
        <taxon>Pseudomonadati</taxon>
        <taxon>Chrysiogenota</taxon>
        <taxon>Chrysiogenia</taxon>
        <taxon>Chrysiogenales</taxon>
        <taxon>Chrysiogenaceae</taxon>
        <taxon>Desulfurispira</taxon>
    </lineage>
</organism>
<evidence type="ECO:0000256" key="2">
    <source>
        <dbReference type="SAM" id="Phobius"/>
    </source>
</evidence>
<keyword evidence="2" id="KW-0812">Transmembrane</keyword>
<evidence type="ECO:0000259" key="3">
    <source>
        <dbReference type="Pfam" id="PF14358"/>
    </source>
</evidence>
<dbReference type="AlphaFoldDB" id="A0A7W7Y4L7"/>
<dbReference type="Pfam" id="PF14358">
    <property type="entry name" value="DUF4405"/>
    <property type="match status" value="1"/>
</dbReference>
<gene>
    <name evidence="4" type="ORF">HNR37_001236</name>
</gene>
<dbReference type="InterPro" id="IPR025517">
    <property type="entry name" value="DUF4405"/>
</dbReference>
<feature type="region of interest" description="Disordered" evidence="1">
    <location>
        <begin position="210"/>
        <end position="250"/>
    </location>
</feature>
<feature type="transmembrane region" description="Helical" evidence="2">
    <location>
        <begin position="58"/>
        <end position="82"/>
    </location>
</feature>
<dbReference type="EMBL" id="JACHID010000006">
    <property type="protein sequence ID" value="MBB5021922.1"/>
    <property type="molecule type" value="Genomic_DNA"/>
</dbReference>
<proteinExistence type="predicted"/>
<protein>
    <recommendedName>
        <fullName evidence="3">Flavinylation-associated cytochrome domain-containing protein</fullName>
    </recommendedName>
</protein>
<dbReference type="Gene3D" id="1.20.950.20">
    <property type="entry name" value="Transmembrane di-heme cytochromes, Chain C"/>
    <property type="match status" value="1"/>
</dbReference>
<keyword evidence="2" id="KW-0472">Membrane</keyword>
<reference evidence="4 5" key="1">
    <citation type="submission" date="2020-08" db="EMBL/GenBank/DDBJ databases">
        <title>Genomic Encyclopedia of Type Strains, Phase IV (KMG-IV): sequencing the most valuable type-strain genomes for metagenomic binning, comparative biology and taxonomic classification.</title>
        <authorList>
            <person name="Goeker M."/>
        </authorList>
    </citation>
    <scope>NUCLEOTIDE SEQUENCE [LARGE SCALE GENOMIC DNA]</scope>
    <source>
        <strain evidence="4 5">DSM 22071</strain>
    </source>
</reference>
<dbReference type="RefSeq" id="WP_183731502.1">
    <property type="nucleotide sequence ID" value="NZ_JACHID010000006.1"/>
</dbReference>
<name>A0A7W7Y4L7_9BACT</name>
<comment type="caution">
    <text evidence="4">The sequence shown here is derived from an EMBL/GenBank/DDBJ whole genome shotgun (WGS) entry which is preliminary data.</text>
</comment>
<feature type="compositionally biased region" description="Basic and acidic residues" evidence="1">
    <location>
        <begin position="210"/>
        <end position="241"/>
    </location>
</feature>